<feature type="transmembrane region" description="Helical" evidence="8">
    <location>
        <begin position="96"/>
        <end position="115"/>
    </location>
</feature>
<comment type="subcellular location">
    <subcellularLocation>
        <location evidence="1">Membrane</location>
        <topology evidence="1">Multi-pass membrane protein</topology>
    </subcellularLocation>
</comment>
<organism evidence="10 11">
    <name type="scientific">Eptatretus burgeri</name>
    <name type="common">Inshore hagfish</name>
    <dbReference type="NCBI Taxonomy" id="7764"/>
    <lineage>
        <taxon>Eukaryota</taxon>
        <taxon>Metazoa</taxon>
        <taxon>Chordata</taxon>
        <taxon>Craniata</taxon>
        <taxon>Vertebrata</taxon>
        <taxon>Cyclostomata</taxon>
        <taxon>Myxini</taxon>
        <taxon>Myxiniformes</taxon>
        <taxon>Myxinidae</taxon>
        <taxon>Eptatretinae</taxon>
        <taxon>Eptatretus</taxon>
    </lineage>
</organism>
<feature type="transmembrane region" description="Helical" evidence="8">
    <location>
        <begin position="38"/>
        <end position="57"/>
    </location>
</feature>
<evidence type="ECO:0000256" key="1">
    <source>
        <dbReference type="ARBA" id="ARBA00004141"/>
    </source>
</evidence>
<feature type="domain" description="TM7S3/TM198-like" evidence="9">
    <location>
        <begin position="44"/>
        <end position="248"/>
    </location>
</feature>
<dbReference type="InterPro" id="IPR040236">
    <property type="entry name" value="TMEM198"/>
</dbReference>
<feature type="transmembrane region" description="Helical" evidence="8">
    <location>
        <begin position="174"/>
        <end position="194"/>
    </location>
</feature>
<dbReference type="GO" id="GO:0090263">
    <property type="term" value="P:positive regulation of canonical Wnt signaling pathway"/>
    <property type="evidence" value="ECO:0007669"/>
    <property type="project" value="TreeGrafter"/>
</dbReference>
<evidence type="ECO:0000256" key="4">
    <source>
        <dbReference type="ARBA" id="ARBA00022989"/>
    </source>
</evidence>
<keyword evidence="5 8" id="KW-0472">Membrane</keyword>
<evidence type="ECO:0000259" key="9">
    <source>
        <dbReference type="Pfam" id="PF13886"/>
    </source>
</evidence>
<dbReference type="GO" id="GO:0031410">
    <property type="term" value="C:cytoplasmic vesicle"/>
    <property type="evidence" value="ECO:0007669"/>
    <property type="project" value="TreeGrafter"/>
</dbReference>
<dbReference type="GeneTree" id="ENSGT00390000016940"/>
<name>A0A8C4QGM9_EPTBU</name>
<accession>A0A8C4QGM9</accession>
<comment type="similarity">
    <text evidence="2">Belongs to the TMEM198 family.</text>
</comment>
<dbReference type="Proteomes" id="UP000694388">
    <property type="component" value="Unplaced"/>
</dbReference>
<dbReference type="OMA" id="NHTMIDL"/>
<reference evidence="10" key="1">
    <citation type="submission" date="2025-08" db="UniProtKB">
        <authorList>
            <consortium name="Ensembl"/>
        </authorList>
    </citation>
    <scope>IDENTIFICATION</scope>
</reference>
<proteinExistence type="inferred from homology"/>
<keyword evidence="4 8" id="KW-1133">Transmembrane helix</keyword>
<feature type="transmembrane region" description="Helical" evidence="8">
    <location>
        <begin position="149"/>
        <end position="167"/>
    </location>
</feature>
<feature type="region of interest" description="Disordered" evidence="7">
    <location>
        <begin position="316"/>
        <end position="346"/>
    </location>
</feature>
<dbReference type="PANTHER" id="PTHR31247">
    <property type="entry name" value="TRANSMEMBRANE PROTEIN 198 FAMILY MEMBER"/>
    <property type="match status" value="1"/>
</dbReference>
<feature type="transmembrane region" description="Helical" evidence="8">
    <location>
        <begin position="64"/>
        <end position="84"/>
    </location>
</feature>
<dbReference type="GO" id="GO:0005886">
    <property type="term" value="C:plasma membrane"/>
    <property type="evidence" value="ECO:0007669"/>
    <property type="project" value="TreeGrafter"/>
</dbReference>
<evidence type="ECO:0000256" key="6">
    <source>
        <dbReference type="ARBA" id="ARBA00049737"/>
    </source>
</evidence>
<evidence type="ECO:0000256" key="5">
    <source>
        <dbReference type="ARBA" id="ARBA00023136"/>
    </source>
</evidence>
<feature type="compositionally biased region" description="Polar residues" evidence="7">
    <location>
        <begin position="316"/>
        <end position="327"/>
    </location>
</feature>
<dbReference type="InterPro" id="IPR025256">
    <property type="entry name" value="TM7S3/TM198-like_dom"/>
</dbReference>
<sequence length="358" mass="39996">MIPFKEKREFVTFPFMDDWGDVGAWRDCNEEPGRDYQAVPAAICATSCLFGVIYCFFGYRCFKAVMFLTGLLFGSVLIFLLCYKERVLDTELSLEASAGIALAIGLLCGLVTMLVRTVGLFTTGLQLGLLLAAASLILAEPYYRPSSAWVPLGLLLGTGMLFAVLTLQWPRPFVVLSTSVFGAMIITAAVDYFVEMLQLARHAHERLRVHSETASAHTAPTAPLPCWYSWAVLATWPALSLLGIAIQCRVTSERASRAEVIIRHRHKRVHTMRIQHQRQQRPCKRQRRAPEGIYRRKPCPMRRFNADVLPPSYIQSIREQQQDSSPSGPLETHPPPSDSHYDCSSMVPLTCASSSSRA</sequence>
<feature type="transmembrane region" description="Helical" evidence="8">
    <location>
        <begin position="127"/>
        <end position="143"/>
    </location>
</feature>
<evidence type="ECO:0000313" key="11">
    <source>
        <dbReference type="Proteomes" id="UP000694388"/>
    </source>
</evidence>
<evidence type="ECO:0000313" key="10">
    <source>
        <dbReference type="Ensembl" id="ENSEBUP00000015183.1"/>
    </source>
</evidence>
<keyword evidence="11" id="KW-1185">Reference proteome</keyword>
<evidence type="ECO:0000256" key="7">
    <source>
        <dbReference type="SAM" id="MobiDB-lite"/>
    </source>
</evidence>
<dbReference type="Ensembl" id="ENSEBUT00000015759.1">
    <property type="protein sequence ID" value="ENSEBUP00000015183.1"/>
    <property type="gene ID" value="ENSEBUG00000009559.1"/>
</dbReference>
<evidence type="ECO:0000256" key="8">
    <source>
        <dbReference type="SAM" id="Phobius"/>
    </source>
</evidence>
<evidence type="ECO:0000256" key="2">
    <source>
        <dbReference type="ARBA" id="ARBA00006244"/>
    </source>
</evidence>
<protein>
    <recommendedName>
        <fullName evidence="6">Transmembrane protein 198</fullName>
    </recommendedName>
</protein>
<dbReference type="AlphaFoldDB" id="A0A8C4QGM9"/>
<evidence type="ECO:0000256" key="3">
    <source>
        <dbReference type="ARBA" id="ARBA00022692"/>
    </source>
</evidence>
<reference evidence="10" key="2">
    <citation type="submission" date="2025-09" db="UniProtKB">
        <authorList>
            <consortium name="Ensembl"/>
        </authorList>
    </citation>
    <scope>IDENTIFICATION</scope>
</reference>
<keyword evidence="3 8" id="KW-0812">Transmembrane</keyword>
<dbReference type="Pfam" id="PF13886">
    <property type="entry name" value="TM7S3_TM198"/>
    <property type="match status" value="1"/>
</dbReference>
<feature type="transmembrane region" description="Helical" evidence="8">
    <location>
        <begin position="227"/>
        <end position="246"/>
    </location>
</feature>
<dbReference type="PANTHER" id="PTHR31247:SF7">
    <property type="entry name" value="TRANSMEMBRANE PROTEIN 198"/>
    <property type="match status" value="1"/>
</dbReference>